<feature type="domain" description="DUF4789" evidence="2">
    <location>
        <begin position="54"/>
        <end position="139"/>
    </location>
</feature>
<dbReference type="PANTHER" id="PTHR21177">
    <property type="entry name" value="IP06524P-RELATED"/>
    <property type="match status" value="1"/>
</dbReference>
<proteinExistence type="predicted"/>
<dbReference type="RefSeq" id="XP_017781769.1">
    <property type="nucleotide sequence ID" value="XM_017926280.1"/>
</dbReference>
<name>A0ABM1N4L9_NICVS</name>
<feature type="signal peptide" evidence="1">
    <location>
        <begin position="1"/>
        <end position="21"/>
    </location>
</feature>
<keyword evidence="3" id="KW-1185">Reference proteome</keyword>
<keyword evidence="1" id="KW-0732">Signal</keyword>
<accession>A0ABM1N4L9</accession>
<dbReference type="Pfam" id="PF16033">
    <property type="entry name" value="DUF4789"/>
    <property type="match status" value="1"/>
</dbReference>
<evidence type="ECO:0000256" key="1">
    <source>
        <dbReference type="SAM" id="SignalP"/>
    </source>
</evidence>
<gene>
    <name evidence="4" type="primary">LOC108566421</name>
</gene>
<dbReference type="GeneID" id="108566421"/>
<protein>
    <submittedName>
        <fullName evidence="4">Uncharacterized protein LOC108566421</fullName>
    </submittedName>
</protein>
<reference evidence="4" key="1">
    <citation type="submission" date="2025-08" db="UniProtKB">
        <authorList>
            <consortium name="RefSeq"/>
        </authorList>
    </citation>
    <scope>IDENTIFICATION</scope>
    <source>
        <tissue evidence="4">Whole Larva</tissue>
    </source>
</reference>
<dbReference type="Proteomes" id="UP000695000">
    <property type="component" value="Unplaced"/>
</dbReference>
<dbReference type="PANTHER" id="PTHR21177:SF4">
    <property type="entry name" value="IP06524P"/>
    <property type="match status" value="1"/>
</dbReference>
<evidence type="ECO:0000313" key="4">
    <source>
        <dbReference type="RefSeq" id="XP_017781769.1"/>
    </source>
</evidence>
<feature type="chain" id="PRO_5045277856" evidence="1">
    <location>
        <begin position="22"/>
        <end position="192"/>
    </location>
</feature>
<evidence type="ECO:0000313" key="3">
    <source>
        <dbReference type="Proteomes" id="UP000695000"/>
    </source>
</evidence>
<evidence type="ECO:0000259" key="2">
    <source>
        <dbReference type="Pfam" id="PF16033"/>
    </source>
</evidence>
<sequence>MMTTTAFAILLIALAIIQTNCQVISESDVGFPELEKGDHHDKSARVPLYIPGMCPENQLLYPGYQNNDWICDCQPSHVYFPTEDRCFPTYRQGPCKQSEYLILKKGEFNPICVPNPCKDDGLVWYENACYKLNEPGKPCKPILEGGGIFGVNSSTLELDCLIGSSPLALLQVPGNCPPGSQRDRANRCRQKF</sequence>
<organism evidence="3 4">
    <name type="scientific">Nicrophorus vespilloides</name>
    <name type="common">Boreal carrion beetle</name>
    <dbReference type="NCBI Taxonomy" id="110193"/>
    <lineage>
        <taxon>Eukaryota</taxon>
        <taxon>Metazoa</taxon>
        <taxon>Ecdysozoa</taxon>
        <taxon>Arthropoda</taxon>
        <taxon>Hexapoda</taxon>
        <taxon>Insecta</taxon>
        <taxon>Pterygota</taxon>
        <taxon>Neoptera</taxon>
        <taxon>Endopterygota</taxon>
        <taxon>Coleoptera</taxon>
        <taxon>Polyphaga</taxon>
        <taxon>Staphyliniformia</taxon>
        <taxon>Silphidae</taxon>
        <taxon>Nicrophorinae</taxon>
        <taxon>Nicrophorus</taxon>
    </lineage>
</organism>
<dbReference type="InterPro" id="IPR031993">
    <property type="entry name" value="DUF4789"/>
</dbReference>